<evidence type="ECO:0000313" key="8">
    <source>
        <dbReference type="Proteomes" id="UP001140949"/>
    </source>
</evidence>
<sequence>MDSREQSRMDSLEAPGMMVGPNSYGGRVPSSSMAASMVPGMQLSFSQRVPSAPKPVDSSGPIYDNMSGMRQCSMLNMGEPMKKKRGRPRKYGTDGMALALCPISSSSPSGYSTQNSGSMSDPTIKRRGRPPGTGKKQQLDALGSAGIAFTPHVITVKAGEDIASKIMAFSQQGPRTLCILSANGAICNVTLRQPATSGGTVTYEGRYEIISLSGSFLLTEDGGTRSRTGGLSVALAGSDGRVLGGCVAGMLMAATPVQVVMGSFIAEGKKPKPDAIKHEPSSVPSAQMPGFGVASASSPPSQRTDSDSDDADDDPGSPSMNHSTGGGNSKNPGQHFHNIPSYHSVSGWAQHRHDCDM</sequence>
<comment type="caution">
    <text evidence="7">The sequence shown here is derived from an EMBL/GenBank/DDBJ whole genome shotgun (WGS) entry which is preliminary data.</text>
</comment>
<evidence type="ECO:0000256" key="4">
    <source>
        <dbReference type="RuleBase" id="RU367031"/>
    </source>
</evidence>
<dbReference type="SUPFAM" id="SSF117856">
    <property type="entry name" value="AF0104/ALDC/Ptd012-like"/>
    <property type="match status" value="1"/>
</dbReference>
<proteinExistence type="predicted"/>
<dbReference type="EMBL" id="JANAVB010024599">
    <property type="protein sequence ID" value="KAJ6822108.1"/>
    <property type="molecule type" value="Genomic_DNA"/>
</dbReference>
<dbReference type="PANTHER" id="PTHR31500:SF51">
    <property type="entry name" value="AT-HOOK MOTIF NUCLEAR-LOCALIZED PROTEIN 8"/>
    <property type="match status" value="1"/>
</dbReference>
<evidence type="ECO:0000256" key="3">
    <source>
        <dbReference type="ARBA" id="ARBA00023242"/>
    </source>
</evidence>
<feature type="region of interest" description="Disordered" evidence="5">
    <location>
        <begin position="105"/>
        <end position="138"/>
    </location>
</feature>
<dbReference type="Gene3D" id="3.30.1330.80">
    <property type="entry name" value="Hypothetical protein, similar to alpha- acetolactate decarboxylase, domain 2"/>
    <property type="match status" value="1"/>
</dbReference>
<dbReference type="PANTHER" id="PTHR31500">
    <property type="entry name" value="AT-HOOK MOTIF NUCLEAR-LOCALIZED PROTEIN 9"/>
    <property type="match status" value="1"/>
</dbReference>
<dbReference type="CDD" id="cd11378">
    <property type="entry name" value="DUF296"/>
    <property type="match status" value="1"/>
</dbReference>
<keyword evidence="4" id="KW-0804">Transcription</keyword>
<feature type="domain" description="PPC" evidence="6">
    <location>
        <begin position="143"/>
        <end position="285"/>
    </location>
</feature>
<reference evidence="7" key="2">
    <citation type="submission" date="2023-04" db="EMBL/GenBank/DDBJ databases">
        <authorList>
            <person name="Bruccoleri R.E."/>
            <person name="Oakeley E.J."/>
            <person name="Faust A.-M."/>
            <person name="Dessus-Babus S."/>
            <person name="Altorfer M."/>
            <person name="Burckhardt D."/>
            <person name="Oertli M."/>
            <person name="Naumann U."/>
            <person name="Petersen F."/>
            <person name="Wong J."/>
        </authorList>
    </citation>
    <scope>NUCLEOTIDE SEQUENCE</scope>
    <source>
        <strain evidence="7">GSM-AAB239-AS_SAM_17_03QT</strain>
        <tissue evidence="7">Leaf</tissue>
    </source>
</reference>
<evidence type="ECO:0000256" key="1">
    <source>
        <dbReference type="ARBA" id="ARBA00003687"/>
    </source>
</evidence>
<keyword evidence="4" id="KW-0805">Transcription regulation</keyword>
<dbReference type="InterPro" id="IPR039605">
    <property type="entry name" value="AHL"/>
</dbReference>
<gene>
    <name evidence="7" type="ORF">M6B38_390445</name>
</gene>
<feature type="compositionally biased region" description="Basic and acidic residues" evidence="5">
    <location>
        <begin position="1"/>
        <end position="11"/>
    </location>
</feature>
<feature type="region of interest" description="Disordered" evidence="5">
    <location>
        <begin position="1"/>
        <end position="25"/>
    </location>
</feature>
<name>A0AAX6G1A9_IRIPA</name>
<keyword evidence="8" id="KW-1185">Reference proteome</keyword>
<reference evidence="7" key="1">
    <citation type="journal article" date="2023" name="GigaByte">
        <title>Genome assembly of the bearded iris, Iris pallida Lam.</title>
        <authorList>
            <person name="Bruccoleri R.E."/>
            <person name="Oakeley E.J."/>
            <person name="Faust A.M.E."/>
            <person name="Altorfer M."/>
            <person name="Dessus-Babus S."/>
            <person name="Burckhardt D."/>
            <person name="Oertli M."/>
            <person name="Naumann U."/>
            <person name="Petersen F."/>
            <person name="Wong J."/>
        </authorList>
    </citation>
    <scope>NUCLEOTIDE SEQUENCE</scope>
    <source>
        <strain evidence="7">GSM-AAB239-AS_SAM_17_03QT</strain>
    </source>
</reference>
<accession>A0AAX6G1A9</accession>
<evidence type="ECO:0000259" key="6">
    <source>
        <dbReference type="PROSITE" id="PS51742"/>
    </source>
</evidence>
<evidence type="ECO:0000256" key="5">
    <source>
        <dbReference type="SAM" id="MobiDB-lite"/>
    </source>
</evidence>
<comment type="function">
    <text evidence="1 4">Transcription factor that specifically binds AT-rich DNA sequences related to the nuclear matrix attachment regions (MARs).</text>
</comment>
<dbReference type="InterPro" id="IPR017956">
    <property type="entry name" value="AT_hook_DNA-bd_motif"/>
</dbReference>
<dbReference type="GO" id="GO:0005634">
    <property type="term" value="C:nucleus"/>
    <property type="evidence" value="ECO:0007669"/>
    <property type="project" value="UniProtKB-SubCell"/>
</dbReference>
<dbReference type="Proteomes" id="UP001140949">
    <property type="component" value="Unassembled WGS sequence"/>
</dbReference>
<evidence type="ECO:0000256" key="2">
    <source>
        <dbReference type="ARBA" id="ARBA00004123"/>
    </source>
</evidence>
<dbReference type="AlphaFoldDB" id="A0AAX6G1A9"/>
<dbReference type="FunFam" id="3.30.1330.80:FF:000003">
    <property type="entry name" value="AT-hook motif nuclear-localized protein 1-like"/>
    <property type="match status" value="1"/>
</dbReference>
<feature type="compositionally biased region" description="Low complexity" evidence="5">
    <location>
        <begin position="105"/>
        <end position="118"/>
    </location>
</feature>
<dbReference type="GO" id="GO:0003680">
    <property type="term" value="F:minor groove of adenine-thymine-rich DNA binding"/>
    <property type="evidence" value="ECO:0007669"/>
    <property type="project" value="UniProtKB-UniRule"/>
</dbReference>
<organism evidence="7 8">
    <name type="scientific">Iris pallida</name>
    <name type="common">Sweet iris</name>
    <dbReference type="NCBI Taxonomy" id="29817"/>
    <lineage>
        <taxon>Eukaryota</taxon>
        <taxon>Viridiplantae</taxon>
        <taxon>Streptophyta</taxon>
        <taxon>Embryophyta</taxon>
        <taxon>Tracheophyta</taxon>
        <taxon>Spermatophyta</taxon>
        <taxon>Magnoliopsida</taxon>
        <taxon>Liliopsida</taxon>
        <taxon>Asparagales</taxon>
        <taxon>Iridaceae</taxon>
        <taxon>Iridoideae</taxon>
        <taxon>Irideae</taxon>
        <taxon>Iris</taxon>
    </lineage>
</organism>
<dbReference type="Pfam" id="PF03479">
    <property type="entry name" value="PCC"/>
    <property type="match status" value="1"/>
</dbReference>
<comment type="subcellular location">
    <subcellularLocation>
        <location evidence="2 4">Nucleus</location>
    </subcellularLocation>
</comment>
<feature type="region of interest" description="Disordered" evidence="5">
    <location>
        <begin position="270"/>
        <end position="357"/>
    </location>
</feature>
<dbReference type="SMART" id="SM00384">
    <property type="entry name" value="AT_hook"/>
    <property type="match status" value="2"/>
</dbReference>
<feature type="compositionally biased region" description="Basic and acidic residues" evidence="5">
    <location>
        <begin position="270"/>
        <end position="280"/>
    </location>
</feature>
<keyword evidence="3 4" id="KW-0539">Nucleus</keyword>
<keyword evidence="4" id="KW-0238">DNA-binding</keyword>
<evidence type="ECO:0000313" key="7">
    <source>
        <dbReference type="EMBL" id="KAJ6822108.1"/>
    </source>
</evidence>
<protein>
    <recommendedName>
        <fullName evidence="4">AT-hook motif nuclear-localized protein</fullName>
    </recommendedName>
</protein>
<comment type="domain">
    <text evidence="4">The PPC domain mediates interactions between AHL proteins.</text>
</comment>
<dbReference type="InterPro" id="IPR005175">
    <property type="entry name" value="PPC_dom"/>
</dbReference>
<dbReference type="PROSITE" id="PS51742">
    <property type="entry name" value="PPC"/>
    <property type="match status" value="1"/>
</dbReference>